<dbReference type="Gene3D" id="3.40.50.300">
    <property type="entry name" value="P-loop containing nucleotide triphosphate hydrolases"/>
    <property type="match status" value="1"/>
</dbReference>
<dbReference type="GO" id="GO:0042274">
    <property type="term" value="P:ribosomal small subunit biogenesis"/>
    <property type="evidence" value="ECO:0007669"/>
    <property type="project" value="UniProtKB-UniRule"/>
</dbReference>
<dbReference type="GO" id="GO:0005737">
    <property type="term" value="C:cytoplasm"/>
    <property type="evidence" value="ECO:0007669"/>
    <property type="project" value="UniProtKB-SubCell"/>
</dbReference>
<evidence type="ECO:0000259" key="11">
    <source>
        <dbReference type="PROSITE" id="PS50936"/>
    </source>
</evidence>
<evidence type="ECO:0000256" key="2">
    <source>
        <dbReference type="ARBA" id="ARBA00022517"/>
    </source>
</evidence>
<dbReference type="InterPro" id="IPR027417">
    <property type="entry name" value="P-loop_NTPase"/>
</dbReference>
<dbReference type="CDD" id="cd01854">
    <property type="entry name" value="YjeQ_EngC"/>
    <property type="match status" value="1"/>
</dbReference>
<feature type="binding site" evidence="10">
    <location>
        <begin position="153"/>
        <end position="156"/>
    </location>
    <ligand>
        <name>GTP</name>
        <dbReference type="ChEBI" id="CHEBI:37565"/>
    </ligand>
</feature>
<evidence type="ECO:0000256" key="9">
    <source>
        <dbReference type="ARBA" id="ARBA00023134"/>
    </source>
</evidence>
<keyword evidence="3 10" id="KW-0479">Metal-binding</keyword>
<dbReference type="Gene3D" id="1.10.40.50">
    <property type="entry name" value="Probable gtpase engc, domain 3"/>
    <property type="match status" value="1"/>
</dbReference>
<dbReference type="GO" id="GO:0019843">
    <property type="term" value="F:rRNA binding"/>
    <property type="evidence" value="ECO:0007669"/>
    <property type="project" value="UniProtKB-KW"/>
</dbReference>
<keyword evidence="9 10" id="KW-0342">GTP-binding</keyword>
<dbReference type="InterPro" id="IPR012340">
    <property type="entry name" value="NA-bd_OB-fold"/>
</dbReference>
<comment type="subunit">
    <text evidence="10">Monomer. Associates with 30S ribosomal subunit, binds 16S rRNA.</text>
</comment>
<feature type="binding site" evidence="10">
    <location>
        <begin position="205"/>
        <end position="213"/>
    </location>
    <ligand>
        <name>GTP</name>
        <dbReference type="ChEBI" id="CHEBI:37565"/>
    </ligand>
</feature>
<protein>
    <recommendedName>
        <fullName evidence="10">Small ribosomal subunit biogenesis GTPase RsgA</fullName>
        <ecNumber evidence="10">3.6.1.-</ecNumber>
    </recommendedName>
</protein>
<evidence type="ECO:0000256" key="5">
    <source>
        <dbReference type="ARBA" id="ARBA00022741"/>
    </source>
</evidence>
<dbReference type="EMBL" id="FUZT01000019">
    <property type="protein sequence ID" value="SKC89301.1"/>
    <property type="molecule type" value="Genomic_DNA"/>
</dbReference>
<feature type="binding site" evidence="10">
    <location>
        <position position="290"/>
    </location>
    <ligand>
        <name>Zn(2+)</name>
        <dbReference type="ChEBI" id="CHEBI:29105"/>
    </ligand>
</feature>
<dbReference type="Pfam" id="PF03193">
    <property type="entry name" value="RsgA_GTPase"/>
    <property type="match status" value="1"/>
</dbReference>
<evidence type="ECO:0000256" key="4">
    <source>
        <dbReference type="ARBA" id="ARBA00022730"/>
    </source>
</evidence>
<feature type="domain" description="CP-type G" evidence="12">
    <location>
        <begin position="106"/>
        <end position="262"/>
    </location>
</feature>
<evidence type="ECO:0000313" key="13">
    <source>
        <dbReference type="EMBL" id="SKC89301.1"/>
    </source>
</evidence>
<gene>
    <name evidence="10" type="primary">rsgA</name>
    <name evidence="13" type="ORF">SAMN02194393_05005</name>
</gene>
<keyword evidence="7 10" id="KW-0862">Zinc</keyword>
<feature type="binding site" evidence="10">
    <location>
        <position position="283"/>
    </location>
    <ligand>
        <name>Zn(2+)</name>
        <dbReference type="ChEBI" id="CHEBI:29105"/>
    </ligand>
</feature>
<comment type="similarity">
    <text evidence="10">Belongs to the TRAFAC class YlqF/YawG GTPase family. RsgA subfamily.</text>
</comment>
<dbReference type="Proteomes" id="UP000190285">
    <property type="component" value="Unassembled WGS sequence"/>
</dbReference>
<proteinExistence type="inferred from homology"/>
<reference evidence="13 14" key="1">
    <citation type="submission" date="2017-02" db="EMBL/GenBank/DDBJ databases">
        <authorList>
            <person name="Peterson S.W."/>
        </authorList>
    </citation>
    <scope>NUCLEOTIDE SEQUENCE [LARGE SCALE GENOMIC DNA]</scope>
    <source>
        <strain evidence="13 14">M1</strain>
    </source>
</reference>
<dbReference type="PANTHER" id="PTHR32120:SF10">
    <property type="entry name" value="SMALL RIBOSOMAL SUBUNIT BIOGENESIS GTPASE RSGA"/>
    <property type="match status" value="1"/>
</dbReference>
<dbReference type="NCBIfam" id="TIGR00157">
    <property type="entry name" value="ribosome small subunit-dependent GTPase A"/>
    <property type="match status" value="1"/>
</dbReference>
<dbReference type="GO" id="GO:0003924">
    <property type="term" value="F:GTPase activity"/>
    <property type="evidence" value="ECO:0007669"/>
    <property type="project" value="UniProtKB-UniRule"/>
</dbReference>
<dbReference type="SUPFAM" id="SSF50249">
    <property type="entry name" value="Nucleic acid-binding proteins"/>
    <property type="match status" value="1"/>
</dbReference>
<keyword evidence="4 10" id="KW-0699">rRNA-binding</keyword>
<name>A0A1T5MM58_9FIRM</name>
<feature type="domain" description="EngC GTPase" evidence="11">
    <location>
        <begin position="114"/>
        <end position="260"/>
    </location>
</feature>
<comment type="function">
    <text evidence="10">One of several proteins that assist in the late maturation steps of the functional core of the 30S ribosomal subunit. Helps release RbfA from mature subunits. May play a role in the assembly of ribosomal proteins into the subunit. Circularly permuted GTPase that catalyzes slow GTP hydrolysis, GTPase activity is stimulated by the 30S ribosomal subunit.</text>
</comment>
<dbReference type="STRING" id="36842.SAMN02194393_05005"/>
<evidence type="ECO:0000256" key="6">
    <source>
        <dbReference type="ARBA" id="ARBA00022801"/>
    </source>
</evidence>
<evidence type="ECO:0000256" key="10">
    <source>
        <dbReference type="HAMAP-Rule" id="MF_01820"/>
    </source>
</evidence>
<dbReference type="GO" id="GO:0005525">
    <property type="term" value="F:GTP binding"/>
    <property type="evidence" value="ECO:0007669"/>
    <property type="project" value="UniProtKB-UniRule"/>
</dbReference>
<dbReference type="InterPro" id="IPR004881">
    <property type="entry name" value="Ribosome_biogen_GTPase_RsgA"/>
</dbReference>
<sequence>MDKMINLIDFGLKEETKRKFEENYKGYFLGRVSVEHKNMYRVITEKGEILSKISGKLNYKAILKSDYPAVGDWVILNKDNEKDGIGIIQGILPRKSVFSRNIPGKKNEEQIIASNIDKVFICMALNNDFNIRRLERYISLAWDSGAQPIVILTKADLCKNISEKISKAEEVAFGINILVVSSINLEGIDRIKAQIKPKDTVAFIGSSGVGKSTIINILLGEERQKVNDIRKDDKGRHTTTYRELIKLPCGGIVIDTPGMRELQIYNGDLETSFSDINEISKNCYFRDCKHESEPKCAVKKAIEEGKITEERLKSYKKLQKELEYMEDKKLLNSKQLEKKKIVNMLGSLDGIKKIKNRK</sequence>
<dbReference type="AlphaFoldDB" id="A0A1T5MM58"/>
<keyword evidence="1 10" id="KW-0963">Cytoplasm</keyword>
<comment type="subcellular location">
    <subcellularLocation>
        <location evidence="10">Cytoplasm</location>
    </subcellularLocation>
</comment>
<evidence type="ECO:0000256" key="7">
    <source>
        <dbReference type="ARBA" id="ARBA00022833"/>
    </source>
</evidence>
<dbReference type="PROSITE" id="PS51721">
    <property type="entry name" value="G_CP"/>
    <property type="match status" value="1"/>
</dbReference>
<dbReference type="HAMAP" id="MF_01820">
    <property type="entry name" value="GTPase_RsgA"/>
    <property type="match status" value="1"/>
</dbReference>
<keyword evidence="14" id="KW-1185">Reference proteome</keyword>
<keyword evidence="2 10" id="KW-0690">Ribosome biogenesis</keyword>
<dbReference type="InterPro" id="IPR010914">
    <property type="entry name" value="RsgA_GTPase_dom"/>
</dbReference>
<feature type="binding site" evidence="10">
    <location>
        <position position="296"/>
    </location>
    <ligand>
        <name>Zn(2+)</name>
        <dbReference type="ChEBI" id="CHEBI:29105"/>
    </ligand>
</feature>
<evidence type="ECO:0000256" key="3">
    <source>
        <dbReference type="ARBA" id="ARBA00022723"/>
    </source>
</evidence>
<dbReference type="GO" id="GO:0046872">
    <property type="term" value="F:metal ion binding"/>
    <property type="evidence" value="ECO:0007669"/>
    <property type="project" value="UniProtKB-KW"/>
</dbReference>
<dbReference type="SUPFAM" id="SSF52540">
    <property type="entry name" value="P-loop containing nucleoside triphosphate hydrolases"/>
    <property type="match status" value="1"/>
</dbReference>
<organism evidence="13 14">
    <name type="scientific">Maledivibacter halophilus</name>
    <dbReference type="NCBI Taxonomy" id="36842"/>
    <lineage>
        <taxon>Bacteria</taxon>
        <taxon>Bacillati</taxon>
        <taxon>Bacillota</taxon>
        <taxon>Clostridia</taxon>
        <taxon>Peptostreptococcales</taxon>
        <taxon>Caminicellaceae</taxon>
        <taxon>Maledivibacter</taxon>
    </lineage>
</organism>
<keyword evidence="8 10" id="KW-0694">RNA-binding</keyword>
<evidence type="ECO:0000313" key="14">
    <source>
        <dbReference type="Proteomes" id="UP000190285"/>
    </source>
</evidence>
<feature type="binding site" evidence="10">
    <location>
        <position position="288"/>
    </location>
    <ligand>
        <name>Zn(2+)</name>
        <dbReference type="ChEBI" id="CHEBI:29105"/>
    </ligand>
</feature>
<keyword evidence="6 10" id="KW-0378">Hydrolase</keyword>
<keyword evidence="5 10" id="KW-0547">Nucleotide-binding</keyword>
<accession>A0A1T5MM58</accession>
<comment type="cofactor">
    <cofactor evidence="10">
        <name>Zn(2+)</name>
        <dbReference type="ChEBI" id="CHEBI:29105"/>
    </cofactor>
    <text evidence="10">Binds 1 zinc ion per subunit.</text>
</comment>
<dbReference type="PROSITE" id="PS50936">
    <property type="entry name" value="ENGC_GTPASE"/>
    <property type="match status" value="1"/>
</dbReference>
<evidence type="ECO:0000259" key="12">
    <source>
        <dbReference type="PROSITE" id="PS51721"/>
    </source>
</evidence>
<evidence type="ECO:0000256" key="1">
    <source>
        <dbReference type="ARBA" id="ARBA00022490"/>
    </source>
</evidence>
<dbReference type="PANTHER" id="PTHR32120">
    <property type="entry name" value="SMALL RIBOSOMAL SUBUNIT BIOGENESIS GTPASE RSGA"/>
    <property type="match status" value="1"/>
</dbReference>
<dbReference type="EC" id="3.6.1.-" evidence="10"/>
<evidence type="ECO:0000256" key="8">
    <source>
        <dbReference type="ARBA" id="ARBA00022884"/>
    </source>
</evidence>
<dbReference type="InterPro" id="IPR030378">
    <property type="entry name" value="G_CP_dom"/>
</dbReference>